<sequence length="101" mass="11185">MYADVERHVKECVDYASGNGHPSNPGPSPGNIEPRWPFEVVSMDSVTHMPKSSDEDMFSGFVMCTPMSSTIAQDVAESYEVRVFRMFGASELTHPIKIRGS</sequence>
<dbReference type="Proteomes" id="UP000198211">
    <property type="component" value="Unassembled WGS sequence"/>
</dbReference>
<name>A0A225WS64_9STRA</name>
<keyword evidence="2" id="KW-0808">Transferase</keyword>
<accession>A0A225WS64</accession>
<proteinExistence type="predicted"/>
<reference evidence="3" key="1">
    <citation type="submission" date="2017-03" db="EMBL/GenBank/DDBJ databases">
        <title>Phytopthora megakarya and P. palmivora, two closely related causual agents of cacao black pod achieved similar genome size and gene model numbers by different mechanisms.</title>
        <authorList>
            <person name="Ali S."/>
            <person name="Shao J."/>
            <person name="Larry D.J."/>
            <person name="Kronmiller B."/>
            <person name="Shen D."/>
            <person name="Strem M.D."/>
            <person name="Melnick R.L."/>
            <person name="Guiltinan M.J."/>
            <person name="Tyler B.M."/>
            <person name="Meinhardt L.W."/>
            <person name="Bailey B.A."/>
        </authorList>
    </citation>
    <scope>NUCLEOTIDE SEQUENCE [LARGE SCALE GENOMIC DNA]</scope>
    <source>
        <strain evidence="3">zdho120</strain>
    </source>
</reference>
<keyword evidence="2" id="KW-0695">RNA-directed DNA polymerase</keyword>
<feature type="region of interest" description="Disordered" evidence="1">
    <location>
        <begin position="15"/>
        <end position="34"/>
    </location>
</feature>
<dbReference type="OrthoDB" id="125642at2759"/>
<organism evidence="2 3">
    <name type="scientific">Phytophthora megakarya</name>
    <dbReference type="NCBI Taxonomy" id="4795"/>
    <lineage>
        <taxon>Eukaryota</taxon>
        <taxon>Sar</taxon>
        <taxon>Stramenopiles</taxon>
        <taxon>Oomycota</taxon>
        <taxon>Peronosporomycetes</taxon>
        <taxon>Peronosporales</taxon>
        <taxon>Peronosporaceae</taxon>
        <taxon>Phytophthora</taxon>
    </lineage>
</organism>
<gene>
    <name evidence="2" type="ORF">PHMEG_0005144</name>
</gene>
<dbReference type="AlphaFoldDB" id="A0A225WS64"/>
<protein>
    <submittedName>
        <fullName evidence="2">Reverse transcriptase</fullName>
    </submittedName>
</protein>
<evidence type="ECO:0000313" key="2">
    <source>
        <dbReference type="EMBL" id="OWZ20431.1"/>
    </source>
</evidence>
<evidence type="ECO:0000256" key="1">
    <source>
        <dbReference type="SAM" id="MobiDB-lite"/>
    </source>
</evidence>
<dbReference type="EMBL" id="NBNE01000324">
    <property type="protein sequence ID" value="OWZ20431.1"/>
    <property type="molecule type" value="Genomic_DNA"/>
</dbReference>
<keyword evidence="2" id="KW-0548">Nucleotidyltransferase</keyword>
<comment type="caution">
    <text evidence="2">The sequence shown here is derived from an EMBL/GenBank/DDBJ whole genome shotgun (WGS) entry which is preliminary data.</text>
</comment>
<keyword evidence="3" id="KW-1185">Reference proteome</keyword>
<evidence type="ECO:0000313" key="3">
    <source>
        <dbReference type="Proteomes" id="UP000198211"/>
    </source>
</evidence>
<dbReference type="GO" id="GO:0003964">
    <property type="term" value="F:RNA-directed DNA polymerase activity"/>
    <property type="evidence" value="ECO:0007669"/>
    <property type="project" value="UniProtKB-KW"/>
</dbReference>